<proteinExistence type="inferred from homology"/>
<keyword evidence="9" id="KW-0378">Hydrolase</keyword>
<evidence type="ECO:0000256" key="6">
    <source>
        <dbReference type="ARBA" id="ARBA00022485"/>
    </source>
</evidence>
<dbReference type="InterPro" id="IPR005760">
    <property type="entry name" value="A/G_AdeGlyc_MutY"/>
</dbReference>
<dbReference type="NCBIfam" id="TIGR01084">
    <property type="entry name" value="mutY"/>
    <property type="match status" value="1"/>
</dbReference>
<dbReference type="PANTHER" id="PTHR42944">
    <property type="entry name" value="ADENINE DNA GLYCOSYLASE"/>
    <property type="match status" value="1"/>
</dbReference>
<evidence type="ECO:0000256" key="1">
    <source>
        <dbReference type="ARBA" id="ARBA00000843"/>
    </source>
</evidence>
<gene>
    <name evidence="16" type="ORF">MAIT1_01232</name>
</gene>
<evidence type="ECO:0000256" key="8">
    <source>
        <dbReference type="ARBA" id="ARBA00022763"/>
    </source>
</evidence>
<keyword evidence="8 14" id="KW-0227">DNA damage</keyword>
<dbReference type="GO" id="GO:0035485">
    <property type="term" value="F:adenine/guanine mispair binding"/>
    <property type="evidence" value="ECO:0007669"/>
    <property type="project" value="TreeGrafter"/>
</dbReference>
<protein>
    <recommendedName>
        <fullName evidence="5 14">Adenine DNA glycosylase</fullName>
        <ecNumber evidence="4 14">3.2.2.31</ecNumber>
    </recommendedName>
</protein>
<name>A0A1Y2K7E3_9PROT</name>
<comment type="cofactor">
    <cofactor evidence="14">
        <name>[4Fe-4S] cluster</name>
        <dbReference type="ChEBI" id="CHEBI:49883"/>
    </cofactor>
    <text evidence="14">Binds 1 [4Fe-4S] cluster.</text>
</comment>
<dbReference type="Proteomes" id="UP000194003">
    <property type="component" value="Unassembled WGS sequence"/>
</dbReference>
<dbReference type="InterPro" id="IPR023170">
    <property type="entry name" value="HhH_base_excis_C"/>
</dbReference>
<dbReference type="InterPro" id="IPR000445">
    <property type="entry name" value="HhH_motif"/>
</dbReference>
<keyword evidence="17" id="KW-1185">Reference proteome</keyword>
<dbReference type="Pfam" id="PF00633">
    <property type="entry name" value="HHH"/>
    <property type="match status" value="1"/>
</dbReference>
<evidence type="ECO:0000256" key="13">
    <source>
        <dbReference type="ARBA" id="ARBA00023295"/>
    </source>
</evidence>
<organism evidence="16 17">
    <name type="scientific">Magnetofaba australis IT-1</name>
    <dbReference type="NCBI Taxonomy" id="1434232"/>
    <lineage>
        <taxon>Bacteria</taxon>
        <taxon>Pseudomonadati</taxon>
        <taxon>Pseudomonadota</taxon>
        <taxon>Magnetococcia</taxon>
        <taxon>Magnetococcales</taxon>
        <taxon>Magnetococcaceae</taxon>
        <taxon>Magnetofaba</taxon>
    </lineage>
</organism>
<dbReference type="Pfam" id="PF00730">
    <property type="entry name" value="HhH-GPD"/>
    <property type="match status" value="1"/>
</dbReference>
<dbReference type="SMART" id="SM00478">
    <property type="entry name" value="ENDO3c"/>
    <property type="match status" value="1"/>
</dbReference>
<dbReference type="InterPro" id="IPR004036">
    <property type="entry name" value="Endonuclease-III-like_CS2"/>
</dbReference>
<evidence type="ECO:0000313" key="16">
    <source>
        <dbReference type="EMBL" id="OSM06247.1"/>
    </source>
</evidence>
<comment type="caution">
    <text evidence="16">The sequence shown here is derived from an EMBL/GenBank/DDBJ whole genome shotgun (WGS) entry which is preliminary data.</text>
</comment>
<accession>A0A1Y2K7E3</accession>
<dbReference type="FunFam" id="1.10.340.30:FF:000002">
    <property type="entry name" value="Adenine DNA glycosylase"/>
    <property type="match status" value="1"/>
</dbReference>
<comment type="function">
    <text evidence="2">Adenine glycosylase active on G-A mispairs. MutY also corrects error-prone DNA synthesis past GO lesions which are due to the oxidatively damaged form of guanine: 7,8-dihydro-8-oxoguanine (8-oxo-dGTP).</text>
</comment>
<dbReference type="InterPro" id="IPR029119">
    <property type="entry name" value="MutY_C"/>
</dbReference>
<dbReference type="GO" id="GO:0006298">
    <property type="term" value="P:mismatch repair"/>
    <property type="evidence" value="ECO:0007669"/>
    <property type="project" value="TreeGrafter"/>
</dbReference>
<dbReference type="InterPro" id="IPR011257">
    <property type="entry name" value="DNA_glycosylase"/>
</dbReference>
<dbReference type="RefSeq" id="WP_085441381.1">
    <property type="nucleotide sequence ID" value="NZ_LVJN01000016.1"/>
</dbReference>
<keyword evidence="6" id="KW-0004">4Fe-4S</keyword>
<keyword evidence="12" id="KW-0234">DNA repair</keyword>
<evidence type="ECO:0000256" key="12">
    <source>
        <dbReference type="ARBA" id="ARBA00023204"/>
    </source>
</evidence>
<comment type="similarity">
    <text evidence="3 14">Belongs to the Nth/MutY family.</text>
</comment>
<dbReference type="CDD" id="cd00056">
    <property type="entry name" value="ENDO3c"/>
    <property type="match status" value="1"/>
</dbReference>
<dbReference type="SUPFAM" id="SSF55811">
    <property type="entry name" value="Nudix"/>
    <property type="match status" value="1"/>
</dbReference>
<evidence type="ECO:0000256" key="4">
    <source>
        <dbReference type="ARBA" id="ARBA00012045"/>
    </source>
</evidence>
<dbReference type="GO" id="GO:0032357">
    <property type="term" value="F:oxidized purine DNA binding"/>
    <property type="evidence" value="ECO:0007669"/>
    <property type="project" value="TreeGrafter"/>
</dbReference>
<evidence type="ECO:0000256" key="11">
    <source>
        <dbReference type="ARBA" id="ARBA00023014"/>
    </source>
</evidence>
<dbReference type="EC" id="3.2.2.31" evidence="4 14"/>
<dbReference type="GO" id="GO:0006284">
    <property type="term" value="P:base-excision repair"/>
    <property type="evidence" value="ECO:0007669"/>
    <property type="project" value="UniProtKB-UniRule"/>
</dbReference>
<keyword evidence="11" id="KW-0411">Iron-sulfur</keyword>
<comment type="catalytic activity">
    <reaction evidence="1 14">
        <text>Hydrolyzes free adenine bases from 7,8-dihydro-8-oxoguanine:adenine mismatched double-stranded DNA, leaving an apurinic site.</text>
        <dbReference type="EC" id="3.2.2.31"/>
    </reaction>
</comment>
<dbReference type="Gene3D" id="1.10.1670.10">
    <property type="entry name" value="Helix-hairpin-Helix base-excision DNA repair enzymes (C-terminal)"/>
    <property type="match status" value="1"/>
</dbReference>
<dbReference type="EMBL" id="LVJN01000016">
    <property type="protein sequence ID" value="OSM06247.1"/>
    <property type="molecule type" value="Genomic_DNA"/>
</dbReference>
<dbReference type="OrthoDB" id="9802365at2"/>
<dbReference type="STRING" id="1434232.MAIT1_01232"/>
<dbReference type="Gene3D" id="1.10.340.30">
    <property type="entry name" value="Hypothetical protein, domain 2"/>
    <property type="match status" value="1"/>
</dbReference>
<reference evidence="16 17" key="1">
    <citation type="journal article" date="2016" name="BMC Genomics">
        <title>Combined genomic and structural analyses of a cultured magnetotactic bacterium reveals its niche adaptation to a dynamic environment.</title>
        <authorList>
            <person name="Araujo A.C."/>
            <person name="Morillo V."/>
            <person name="Cypriano J."/>
            <person name="Teixeira L.C."/>
            <person name="Leao P."/>
            <person name="Lyra S."/>
            <person name="Almeida L.G."/>
            <person name="Bazylinski D.A."/>
            <person name="Vasconcellos A.T."/>
            <person name="Abreu F."/>
            <person name="Lins U."/>
        </authorList>
    </citation>
    <scope>NUCLEOTIDE SEQUENCE [LARGE SCALE GENOMIC DNA]</scope>
    <source>
        <strain evidence="16 17">IT-1</strain>
    </source>
</reference>
<dbReference type="CDD" id="cd03431">
    <property type="entry name" value="NUDIX_DNA_Glycosylase_C-MutY"/>
    <property type="match status" value="1"/>
</dbReference>
<feature type="domain" description="HhH-GPD" evidence="15">
    <location>
        <begin position="43"/>
        <end position="194"/>
    </location>
</feature>
<dbReference type="SUPFAM" id="SSF48150">
    <property type="entry name" value="DNA-glycosylase"/>
    <property type="match status" value="1"/>
</dbReference>
<dbReference type="InterPro" id="IPR003265">
    <property type="entry name" value="HhH-GPD_domain"/>
</dbReference>
<keyword evidence="13 14" id="KW-0326">Glycosidase</keyword>
<evidence type="ECO:0000256" key="14">
    <source>
        <dbReference type="RuleBase" id="RU365096"/>
    </source>
</evidence>
<dbReference type="Pfam" id="PF14815">
    <property type="entry name" value="NUDIX_4"/>
    <property type="match status" value="1"/>
</dbReference>
<dbReference type="AlphaFoldDB" id="A0A1Y2K7E3"/>
<evidence type="ECO:0000256" key="9">
    <source>
        <dbReference type="ARBA" id="ARBA00022801"/>
    </source>
</evidence>
<dbReference type="GO" id="GO:0046872">
    <property type="term" value="F:metal ion binding"/>
    <property type="evidence" value="ECO:0007669"/>
    <property type="project" value="UniProtKB-UniRule"/>
</dbReference>
<evidence type="ECO:0000256" key="3">
    <source>
        <dbReference type="ARBA" id="ARBA00008343"/>
    </source>
</evidence>
<evidence type="ECO:0000256" key="2">
    <source>
        <dbReference type="ARBA" id="ARBA00002933"/>
    </source>
</evidence>
<keyword evidence="10 14" id="KW-0408">Iron</keyword>
<dbReference type="GO" id="GO:0034039">
    <property type="term" value="F:8-oxo-7,8-dihydroguanine DNA N-glycosylase activity"/>
    <property type="evidence" value="ECO:0007669"/>
    <property type="project" value="TreeGrafter"/>
</dbReference>
<evidence type="ECO:0000256" key="10">
    <source>
        <dbReference type="ARBA" id="ARBA00023004"/>
    </source>
</evidence>
<dbReference type="Gene3D" id="3.90.79.10">
    <property type="entry name" value="Nucleoside Triphosphate Pyrophosphohydrolase"/>
    <property type="match status" value="1"/>
</dbReference>
<evidence type="ECO:0000313" key="17">
    <source>
        <dbReference type="Proteomes" id="UP000194003"/>
    </source>
</evidence>
<sequence length="360" mass="39900">MLTPPHNPAQLAQRLLAHYDRHGRDLPWRGERSLYRIWLSEIMLQQTTVAAVIPYYTAFLQHFPDVESLAAAQQEDVLRLWQGLGYYARARNLHRAAQQVAGQYGGCFPESPEMLEALPGVGRSTAAAILAIGRDHHLAILDGNVKRVLTRLTACAEPPDKPGAKRALWTLAQQLTCPQRPGDYAQAIMDLGATLCSRSKPQCPLCPWAAWCRAHQAGEPTRYPVKAPKRAAKPQRHQACLLIVDASGERILLRQRPNAGLLAGMWEPPGSAMADNGEGVDVAALCALYGVCSSTLHTLETVQHTFTHFHLALTPYQTRLTDAHPTEDLPEQPHRWTAWADLDATPMATLHRKALAMLRR</sequence>
<dbReference type="GO" id="GO:0000701">
    <property type="term" value="F:purine-specific mismatch base pair DNA N-glycosylase activity"/>
    <property type="evidence" value="ECO:0007669"/>
    <property type="project" value="UniProtKB-EC"/>
</dbReference>
<keyword evidence="7" id="KW-0479">Metal-binding</keyword>
<dbReference type="GO" id="GO:0051539">
    <property type="term" value="F:4 iron, 4 sulfur cluster binding"/>
    <property type="evidence" value="ECO:0007669"/>
    <property type="project" value="UniProtKB-UniRule"/>
</dbReference>
<dbReference type="PANTHER" id="PTHR42944:SF1">
    <property type="entry name" value="ADENINE DNA GLYCOSYLASE"/>
    <property type="match status" value="1"/>
</dbReference>
<dbReference type="InterPro" id="IPR044298">
    <property type="entry name" value="MIG/MutY"/>
</dbReference>
<dbReference type="PROSITE" id="PS01155">
    <property type="entry name" value="ENDONUCLEASE_III_2"/>
    <property type="match status" value="1"/>
</dbReference>
<evidence type="ECO:0000256" key="5">
    <source>
        <dbReference type="ARBA" id="ARBA00022023"/>
    </source>
</evidence>
<evidence type="ECO:0000259" key="15">
    <source>
        <dbReference type="SMART" id="SM00478"/>
    </source>
</evidence>
<dbReference type="InterPro" id="IPR015797">
    <property type="entry name" value="NUDIX_hydrolase-like_dom_sf"/>
</dbReference>
<evidence type="ECO:0000256" key="7">
    <source>
        <dbReference type="ARBA" id="ARBA00022723"/>
    </source>
</evidence>